<dbReference type="InterPro" id="IPR003673">
    <property type="entry name" value="CoA-Trfase_fam_III"/>
</dbReference>
<accession>A0A1H4MB98</accession>
<dbReference type="PANTHER" id="PTHR48207:SF4">
    <property type="entry name" value="BLL6097 PROTEIN"/>
    <property type="match status" value="1"/>
</dbReference>
<organism evidence="3 4">
    <name type="scientific">Rhodococcus koreensis</name>
    <dbReference type="NCBI Taxonomy" id="99653"/>
    <lineage>
        <taxon>Bacteria</taxon>
        <taxon>Bacillati</taxon>
        <taxon>Actinomycetota</taxon>
        <taxon>Actinomycetes</taxon>
        <taxon>Mycobacteriales</taxon>
        <taxon>Nocardiaceae</taxon>
        <taxon>Rhodococcus</taxon>
    </lineage>
</organism>
<dbReference type="EMBL" id="FNSV01000005">
    <property type="protein sequence ID" value="SEB80223.1"/>
    <property type="molecule type" value="Genomic_DNA"/>
</dbReference>
<feature type="region of interest" description="Disordered" evidence="2">
    <location>
        <begin position="1"/>
        <end position="31"/>
    </location>
</feature>
<dbReference type="Pfam" id="PF02515">
    <property type="entry name" value="CoA_transf_3"/>
    <property type="match status" value="1"/>
</dbReference>
<feature type="compositionally biased region" description="Polar residues" evidence="2">
    <location>
        <begin position="1"/>
        <end position="15"/>
    </location>
</feature>
<name>A0A1H4MB98_9NOCA</name>
<dbReference type="InterPro" id="IPR023606">
    <property type="entry name" value="CoA-Trfase_III_dom_1_sf"/>
</dbReference>
<keyword evidence="4" id="KW-1185">Reference proteome</keyword>
<dbReference type="SUPFAM" id="SSF89796">
    <property type="entry name" value="CoA-transferase family III (CaiB/BaiF)"/>
    <property type="match status" value="1"/>
</dbReference>
<evidence type="ECO:0000313" key="4">
    <source>
        <dbReference type="Proteomes" id="UP000183561"/>
    </source>
</evidence>
<feature type="region of interest" description="Disordered" evidence="2">
    <location>
        <begin position="68"/>
        <end position="91"/>
    </location>
</feature>
<gene>
    <name evidence="3" type="ORF">SAMN04490239_1720</name>
</gene>
<dbReference type="InterPro" id="IPR050483">
    <property type="entry name" value="CoA-transferase_III_domain"/>
</dbReference>
<dbReference type="GO" id="GO:0008410">
    <property type="term" value="F:CoA-transferase activity"/>
    <property type="evidence" value="ECO:0007669"/>
    <property type="project" value="TreeGrafter"/>
</dbReference>
<dbReference type="Gene3D" id="3.40.50.10540">
    <property type="entry name" value="Crotonobetainyl-coa:carnitine coa-transferase, domain 1"/>
    <property type="match status" value="1"/>
</dbReference>
<dbReference type="Proteomes" id="UP000183561">
    <property type="component" value="Unassembled WGS sequence"/>
</dbReference>
<dbReference type="PANTHER" id="PTHR48207">
    <property type="entry name" value="SUCCINATE--HYDROXYMETHYLGLUTARATE COA-TRANSFERASE"/>
    <property type="match status" value="1"/>
</dbReference>
<sequence>MKHDNTGSIASSTSIPPGPREPSTHPVAKGGPLQGLRVIELATVIMGPYAGQQFGDLGADVIKVEAPGGDPTRQFEPKRHPGMGGPTLNLNRNKRSVTLDLKDASDRDSLLALLETADAFITNVRPGALARLSLGWADVAAVNPRLVYATAQGFRSDSAMRDNAAYDDIIQAATGLVWLNEQVSGQPNYIPSVVADKVCGLMMVQSVLAALHYRDRTGRGQHVEIPMADTMIAFNLVEHLAGATLDPSHESDFGYRRVLSRERKACRASDGWMCILPYNDANWRDFFEFAGDPEAATDPRFTTMAGRIANSDALYARMRSLTAQFSIAEWQRLCDDASIPAHPVYSLAESATSRYAQDGGLLTFAEHPTEGPYQLIGHPVRYSETPAQLRRHCPAQGQHTESVLDRPSQRSPGMTTVGRPPTPTGHITVNGDALS</sequence>
<feature type="region of interest" description="Disordered" evidence="2">
    <location>
        <begin position="393"/>
        <end position="435"/>
    </location>
</feature>
<keyword evidence="1 3" id="KW-0808">Transferase</keyword>
<evidence type="ECO:0000256" key="1">
    <source>
        <dbReference type="ARBA" id="ARBA00022679"/>
    </source>
</evidence>
<protein>
    <submittedName>
        <fullName evidence="3">Crotonobetainyl-CoA:carnitine CoA-transferase CaiB</fullName>
    </submittedName>
</protein>
<evidence type="ECO:0000256" key="2">
    <source>
        <dbReference type="SAM" id="MobiDB-lite"/>
    </source>
</evidence>
<dbReference type="RefSeq" id="WP_255315068.1">
    <property type="nucleotide sequence ID" value="NZ_FNSV01000005.1"/>
</dbReference>
<dbReference type="Gene3D" id="3.30.1540.10">
    <property type="entry name" value="formyl-coa transferase, domain 3"/>
    <property type="match status" value="1"/>
</dbReference>
<proteinExistence type="predicted"/>
<dbReference type="AlphaFoldDB" id="A0A1H4MB98"/>
<dbReference type="InterPro" id="IPR044855">
    <property type="entry name" value="CoA-Trfase_III_dom3_sf"/>
</dbReference>
<reference evidence="4" key="1">
    <citation type="submission" date="2016-10" db="EMBL/GenBank/DDBJ databases">
        <authorList>
            <person name="Varghese N."/>
            <person name="Submissions S."/>
        </authorList>
    </citation>
    <scope>NUCLEOTIDE SEQUENCE [LARGE SCALE GENOMIC DNA]</scope>
    <source>
        <strain evidence="4">DSM 44498</strain>
    </source>
</reference>
<evidence type="ECO:0000313" key="3">
    <source>
        <dbReference type="EMBL" id="SEB80223.1"/>
    </source>
</evidence>